<dbReference type="OrthoDB" id="9798693at2"/>
<feature type="signal peptide" evidence="1">
    <location>
        <begin position="1"/>
        <end position="24"/>
    </location>
</feature>
<evidence type="ECO:0000313" key="4">
    <source>
        <dbReference type="Proteomes" id="UP000216998"/>
    </source>
</evidence>
<comment type="caution">
    <text evidence="3">The sequence shown here is derived from an EMBL/GenBank/DDBJ whole genome shotgun (WGS) entry which is preliminary data.</text>
</comment>
<sequence>MSGCWRRVAATLGLALSLSGCAIGQDGPPSSPVALLEEAAAPVRAGELVWRGTLHLRDASPDFGGLSALRVSPDGSQFVAISDRGKRIAGRLRYDRDGRLASAGDFSIAALRGADGQALPGLFNDTEGLALIGPWPGDGWAVSMERRHSILRYPPSLAGPPAVLLDTPAAFADLPFNAGIETLLALADGRLLAIAEQDIGQGQHRAWVGGADGWVDLTYQALSPFLPVDAARLPDGGILVLERRAGLLGGWGSRIVHLNSANLAAALRPGGVLQGREIARLNPPMATENYEGIDTRPLPDGGIAIYLLSDNNFKPVIQRTLLTLFDWRH</sequence>
<keyword evidence="1" id="KW-0732">Signal</keyword>
<dbReference type="PIRSF" id="PIRSF031900">
    <property type="entry name" value="UCP031900"/>
    <property type="match status" value="1"/>
</dbReference>
<feature type="chain" id="PRO_5013033358" description="Phytase-like domain-containing protein" evidence="1">
    <location>
        <begin position="25"/>
        <end position="329"/>
    </location>
</feature>
<accession>A0A255YWT9</accession>
<name>A0A255YWT9_9PROT</name>
<dbReference type="InterPro" id="IPR014567">
    <property type="entry name" value="UCP031900"/>
</dbReference>
<dbReference type="Pfam" id="PF13449">
    <property type="entry name" value="Phytase-like"/>
    <property type="match status" value="1"/>
</dbReference>
<evidence type="ECO:0000259" key="2">
    <source>
        <dbReference type="Pfam" id="PF13449"/>
    </source>
</evidence>
<dbReference type="Proteomes" id="UP000216998">
    <property type="component" value="Unassembled WGS sequence"/>
</dbReference>
<proteinExistence type="predicted"/>
<evidence type="ECO:0000313" key="3">
    <source>
        <dbReference type="EMBL" id="OYQ33707.1"/>
    </source>
</evidence>
<dbReference type="EMBL" id="NOXU01000030">
    <property type="protein sequence ID" value="OYQ33707.1"/>
    <property type="molecule type" value="Genomic_DNA"/>
</dbReference>
<dbReference type="RefSeq" id="WP_094457149.1">
    <property type="nucleotide sequence ID" value="NZ_NOXU01000030.1"/>
</dbReference>
<reference evidence="3 4" key="1">
    <citation type="submission" date="2017-07" db="EMBL/GenBank/DDBJ databases">
        <title>Niveispirillum cyanobacteriorum sp. nov., isolated from cyanobacterial aggregates in a eutrophic lake.</title>
        <authorList>
            <person name="Cai H."/>
        </authorList>
    </citation>
    <scope>NUCLEOTIDE SEQUENCE [LARGE SCALE GENOMIC DNA]</scope>
    <source>
        <strain evidence="4">TH1-14</strain>
    </source>
</reference>
<dbReference type="PROSITE" id="PS51257">
    <property type="entry name" value="PROKAR_LIPOPROTEIN"/>
    <property type="match status" value="1"/>
</dbReference>
<protein>
    <recommendedName>
        <fullName evidence="2">Phytase-like domain-containing protein</fullName>
    </recommendedName>
</protein>
<dbReference type="SUPFAM" id="SSF50956">
    <property type="entry name" value="Thermostable phytase (3-phytase)"/>
    <property type="match status" value="1"/>
</dbReference>
<evidence type="ECO:0000256" key="1">
    <source>
        <dbReference type="SAM" id="SignalP"/>
    </source>
</evidence>
<dbReference type="AlphaFoldDB" id="A0A255YWT9"/>
<organism evidence="3 4">
    <name type="scientific">Niveispirillum lacus</name>
    <dbReference type="NCBI Taxonomy" id="1981099"/>
    <lineage>
        <taxon>Bacteria</taxon>
        <taxon>Pseudomonadati</taxon>
        <taxon>Pseudomonadota</taxon>
        <taxon>Alphaproteobacteria</taxon>
        <taxon>Rhodospirillales</taxon>
        <taxon>Azospirillaceae</taxon>
        <taxon>Niveispirillum</taxon>
    </lineage>
</organism>
<gene>
    <name evidence="3" type="ORF">CHU95_15260</name>
</gene>
<dbReference type="InterPro" id="IPR027372">
    <property type="entry name" value="Phytase-like_dom"/>
</dbReference>
<feature type="domain" description="Phytase-like" evidence="2">
    <location>
        <begin position="62"/>
        <end position="313"/>
    </location>
</feature>
<keyword evidence="4" id="KW-1185">Reference proteome</keyword>